<dbReference type="RefSeq" id="WP_234971036.1">
    <property type="nucleotide sequence ID" value="NZ_FQUZ01000006.1"/>
</dbReference>
<keyword evidence="4" id="KW-1185">Reference proteome</keyword>
<feature type="signal peptide" evidence="2">
    <location>
        <begin position="1"/>
        <end position="44"/>
    </location>
</feature>
<evidence type="ECO:0008006" key="5">
    <source>
        <dbReference type="Google" id="ProtNLM"/>
    </source>
</evidence>
<gene>
    <name evidence="3" type="ORF">SAMN02745117_00728</name>
</gene>
<evidence type="ECO:0000256" key="1">
    <source>
        <dbReference type="SAM" id="MobiDB-lite"/>
    </source>
</evidence>
<reference evidence="3 4" key="1">
    <citation type="submission" date="2016-11" db="EMBL/GenBank/DDBJ databases">
        <authorList>
            <person name="Jaros S."/>
            <person name="Januszkiewicz K."/>
            <person name="Wedrychowicz H."/>
        </authorList>
    </citation>
    <scope>NUCLEOTIDE SEQUENCE [LARGE SCALE GENOMIC DNA]</scope>
    <source>
        <strain evidence="3 4">DSM 16112</strain>
    </source>
</reference>
<dbReference type="InterPro" id="IPR021727">
    <property type="entry name" value="DUF3299"/>
</dbReference>
<evidence type="ECO:0000313" key="4">
    <source>
        <dbReference type="Proteomes" id="UP000184327"/>
    </source>
</evidence>
<accession>A0A1M4VU75</accession>
<dbReference type="Pfam" id="PF11736">
    <property type="entry name" value="DUF3299"/>
    <property type="match status" value="1"/>
</dbReference>
<dbReference type="EMBL" id="FQUZ01000006">
    <property type="protein sequence ID" value="SHE72395.1"/>
    <property type="molecule type" value="Genomic_DNA"/>
</dbReference>
<feature type="region of interest" description="Disordered" evidence="1">
    <location>
        <begin position="50"/>
        <end position="69"/>
    </location>
</feature>
<feature type="chain" id="PRO_5012974049" description="DUF3299 domain-containing protein" evidence="2">
    <location>
        <begin position="45"/>
        <end position="218"/>
    </location>
</feature>
<name>A0A1M4VU75_9BURK</name>
<proteinExistence type="predicted"/>
<keyword evidence="2" id="KW-0732">Signal</keyword>
<protein>
    <recommendedName>
        <fullName evidence="5">DUF3299 domain-containing protein</fullName>
    </recommendedName>
</protein>
<dbReference type="STRING" id="1122156.SAMN02745117_00728"/>
<dbReference type="Proteomes" id="UP000184327">
    <property type="component" value="Unassembled WGS sequence"/>
</dbReference>
<evidence type="ECO:0000256" key="2">
    <source>
        <dbReference type="SAM" id="SignalP"/>
    </source>
</evidence>
<dbReference type="Gene3D" id="2.40.50.870">
    <property type="entry name" value="Protein of unknown function (DUF3299)"/>
    <property type="match status" value="1"/>
</dbReference>
<evidence type="ECO:0000313" key="3">
    <source>
        <dbReference type="EMBL" id="SHE72395.1"/>
    </source>
</evidence>
<organism evidence="3 4">
    <name type="scientific">Lampropedia hyalina DSM 16112</name>
    <dbReference type="NCBI Taxonomy" id="1122156"/>
    <lineage>
        <taxon>Bacteria</taxon>
        <taxon>Pseudomonadati</taxon>
        <taxon>Pseudomonadota</taxon>
        <taxon>Betaproteobacteria</taxon>
        <taxon>Burkholderiales</taxon>
        <taxon>Comamonadaceae</taxon>
        <taxon>Lampropedia</taxon>
    </lineage>
</organism>
<dbReference type="AlphaFoldDB" id="A0A1M4VU75"/>
<sequence length="218" mass="23585">MTATQTQPSPAHLPMRRPVRPLASTLRRLLACSAGLLLGTAVYAADAPAKTTPASTATTASTSSTPTEISWDDLVPANWDPSTEFADLIEAGAASWEDTDPRAQELYARLRKVWDNAPVVKEMNGKAIRLPGYVVALEEGSKGMTEMLLVPNFGACIHTPPPPANQIIHVRFPTPVKGFDSLDAVWVSGVLEVQRTDNSDMGVSGYRLVAQDIQKYRE</sequence>
<feature type="compositionally biased region" description="Low complexity" evidence="1">
    <location>
        <begin position="50"/>
        <end position="67"/>
    </location>
</feature>